<organism evidence="3 4">
    <name type="scientific">Phlebotomus papatasi</name>
    <name type="common">Sandfly</name>
    <dbReference type="NCBI Taxonomy" id="29031"/>
    <lineage>
        <taxon>Eukaryota</taxon>
        <taxon>Metazoa</taxon>
        <taxon>Ecdysozoa</taxon>
        <taxon>Arthropoda</taxon>
        <taxon>Hexapoda</taxon>
        <taxon>Insecta</taxon>
        <taxon>Pterygota</taxon>
        <taxon>Neoptera</taxon>
        <taxon>Endopterygota</taxon>
        <taxon>Diptera</taxon>
        <taxon>Nematocera</taxon>
        <taxon>Psychodoidea</taxon>
        <taxon>Psychodidae</taxon>
        <taxon>Phlebotomus</taxon>
        <taxon>Phlebotomus</taxon>
    </lineage>
</organism>
<dbReference type="EnsemblMetazoa" id="PPAI004665-RA">
    <property type="protein sequence ID" value="PPAI004665-PA"/>
    <property type="gene ID" value="PPAI004665"/>
</dbReference>
<evidence type="ECO:0000256" key="1">
    <source>
        <dbReference type="ARBA" id="ARBA00007527"/>
    </source>
</evidence>
<evidence type="ECO:0000313" key="3">
    <source>
        <dbReference type="EnsemblMetazoa" id="PPAI004665-PA"/>
    </source>
</evidence>
<dbReference type="Proteomes" id="UP000092462">
    <property type="component" value="Unassembled WGS sequence"/>
</dbReference>
<dbReference type="CDD" id="cd09121">
    <property type="entry name" value="PLDc_DNaseII_2"/>
    <property type="match status" value="1"/>
</dbReference>
<name>A0A1B0DAG0_PHLPP</name>
<dbReference type="PANTHER" id="PTHR10858">
    <property type="entry name" value="DEOXYRIBONUCLEASE II"/>
    <property type="match status" value="1"/>
</dbReference>
<proteinExistence type="inferred from homology"/>
<keyword evidence="4" id="KW-1185">Reference proteome</keyword>
<evidence type="ECO:0000256" key="2">
    <source>
        <dbReference type="ARBA" id="ARBA00022801"/>
    </source>
</evidence>
<dbReference type="GO" id="GO:0004531">
    <property type="term" value="F:deoxyribonuclease II activity"/>
    <property type="evidence" value="ECO:0007669"/>
    <property type="project" value="InterPro"/>
</dbReference>
<protein>
    <submittedName>
        <fullName evidence="3">Uncharacterized protein</fullName>
    </submittedName>
</protein>
<dbReference type="VEuPathDB" id="VectorBase:PPAPM1_010363"/>
<dbReference type="AlphaFoldDB" id="A0A1B0DAG0"/>
<keyword evidence="2" id="KW-0378">Hydrolase</keyword>
<reference evidence="3" key="1">
    <citation type="submission" date="2022-08" db="UniProtKB">
        <authorList>
            <consortium name="EnsemblMetazoa"/>
        </authorList>
    </citation>
    <scope>IDENTIFICATION</scope>
    <source>
        <strain evidence="3">Israel</strain>
    </source>
</reference>
<dbReference type="EMBL" id="AJVK01013292">
    <property type="status" value="NOT_ANNOTATED_CDS"/>
    <property type="molecule type" value="Genomic_DNA"/>
</dbReference>
<dbReference type="InterPro" id="IPR004947">
    <property type="entry name" value="DNase_II"/>
</dbReference>
<dbReference type="GO" id="GO:0006309">
    <property type="term" value="P:apoptotic DNA fragmentation"/>
    <property type="evidence" value="ECO:0007669"/>
    <property type="project" value="TreeGrafter"/>
</dbReference>
<evidence type="ECO:0000313" key="4">
    <source>
        <dbReference type="Proteomes" id="UP000092462"/>
    </source>
</evidence>
<accession>A0A1B0DAG0</accession>
<dbReference type="CDD" id="cd09120">
    <property type="entry name" value="PLDc_DNaseII_1"/>
    <property type="match status" value="1"/>
</dbReference>
<comment type="similarity">
    <text evidence="1">Belongs to the DNase II family.</text>
</comment>
<dbReference type="Pfam" id="PF03265">
    <property type="entry name" value="DNase_II"/>
    <property type="match status" value="1"/>
</dbReference>
<sequence>MSRTLVIFLIFPAFFSFVKFSEAALSCQNAQGNPIDWFNLYKLPKKISTGLQYLVLTDKDNDWALSADSIDDPKSIPGRTLSQLTDQHLVLMYNDEPPEGETDATRGHTKGVIGTDGESGFWLIHSVPKYPERLSSAYTYPKTGTIYGQSFLCVTFNASELDTIGLQLQMNEPHFYEINLPESLKDKFPNLVRASDMKMIREPPFWRLEELQSQQGNTFRSFAKSAKFKKELYMDWVAPTLGATFMVESWLHGPGRLESNCSTQFGVFNLKDLVVHMEGKLTTFRTLDDHSKWAVSLGEKDWICVGDINRAEHQKVRGGGTLCRWDKKVATAYRNTIVDYDLCAMEICDDEEEEPYF</sequence>
<dbReference type="VEuPathDB" id="VectorBase:PPAI004665"/>
<dbReference type="PANTHER" id="PTHR10858:SF23">
    <property type="entry name" value="DEOXYRIBONUCLEASE II"/>
    <property type="match status" value="1"/>
</dbReference>